<organism evidence="2">
    <name type="scientific">Tanacetum cinerariifolium</name>
    <name type="common">Dalmatian daisy</name>
    <name type="synonym">Chrysanthemum cinerariifolium</name>
    <dbReference type="NCBI Taxonomy" id="118510"/>
    <lineage>
        <taxon>Eukaryota</taxon>
        <taxon>Viridiplantae</taxon>
        <taxon>Streptophyta</taxon>
        <taxon>Embryophyta</taxon>
        <taxon>Tracheophyta</taxon>
        <taxon>Spermatophyta</taxon>
        <taxon>Magnoliopsida</taxon>
        <taxon>eudicotyledons</taxon>
        <taxon>Gunneridae</taxon>
        <taxon>Pentapetalae</taxon>
        <taxon>asterids</taxon>
        <taxon>campanulids</taxon>
        <taxon>Asterales</taxon>
        <taxon>Asteraceae</taxon>
        <taxon>Asteroideae</taxon>
        <taxon>Anthemideae</taxon>
        <taxon>Anthemidinae</taxon>
        <taxon>Tanacetum</taxon>
    </lineage>
</organism>
<proteinExistence type="predicted"/>
<comment type="caution">
    <text evidence="2">The sequence shown here is derived from an EMBL/GenBank/DDBJ whole genome shotgun (WGS) entry which is preliminary data.</text>
</comment>
<keyword evidence="1" id="KW-0175">Coiled coil</keyword>
<evidence type="ECO:0000313" key="2">
    <source>
        <dbReference type="EMBL" id="GFC59452.1"/>
    </source>
</evidence>
<protein>
    <submittedName>
        <fullName evidence="2">Uncharacterized protein</fullName>
    </submittedName>
</protein>
<sequence length="113" mass="13052">MKLNELMELCTNLQHRVLDLEKTKTSQQQEIVSLKKRIKKLEKKQRSRTHKPKRLYKVGLTAMVEFSDNKESLGDDASKQGKRIDDIDVDADITLMNDDAEMFDVNDELGGEE</sequence>
<accession>A0A699Q3Y3</accession>
<dbReference type="AlphaFoldDB" id="A0A699Q3Y3"/>
<reference evidence="2" key="1">
    <citation type="journal article" date="2019" name="Sci. Rep.">
        <title>Draft genome of Tanacetum cinerariifolium, the natural source of mosquito coil.</title>
        <authorList>
            <person name="Yamashiro T."/>
            <person name="Shiraishi A."/>
            <person name="Satake H."/>
            <person name="Nakayama K."/>
        </authorList>
    </citation>
    <scope>NUCLEOTIDE SEQUENCE</scope>
</reference>
<gene>
    <name evidence="2" type="ORF">Tci_831422</name>
</gene>
<feature type="non-terminal residue" evidence="2">
    <location>
        <position position="113"/>
    </location>
</feature>
<evidence type="ECO:0000256" key="1">
    <source>
        <dbReference type="SAM" id="Coils"/>
    </source>
</evidence>
<dbReference type="EMBL" id="BKCJ010981670">
    <property type="protein sequence ID" value="GFC59452.1"/>
    <property type="molecule type" value="Genomic_DNA"/>
</dbReference>
<feature type="coiled-coil region" evidence="1">
    <location>
        <begin position="3"/>
        <end position="44"/>
    </location>
</feature>
<name>A0A699Q3Y3_TANCI</name>